<dbReference type="Proteomes" id="UP000289859">
    <property type="component" value="Unassembled WGS sequence"/>
</dbReference>
<evidence type="ECO:0000313" key="1">
    <source>
        <dbReference type="EMBL" id="RXG13011.1"/>
    </source>
</evidence>
<evidence type="ECO:0000313" key="2">
    <source>
        <dbReference type="Proteomes" id="UP000289859"/>
    </source>
</evidence>
<accession>A0A4V1KNZ6</accession>
<name>A0A4V1KNZ6_9FLAO</name>
<organism evidence="1 2">
    <name type="scientific">Leeuwenhoekiella polynyae</name>
    <dbReference type="NCBI Taxonomy" id="1550906"/>
    <lineage>
        <taxon>Bacteria</taxon>
        <taxon>Pseudomonadati</taxon>
        <taxon>Bacteroidota</taxon>
        <taxon>Flavobacteriia</taxon>
        <taxon>Flavobacteriales</taxon>
        <taxon>Flavobacteriaceae</taxon>
        <taxon>Leeuwenhoekiella</taxon>
    </lineage>
</organism>
<comment type="caution">
    <text evidence="1">The sequence shown here is derived from an EMBL/GenBank/DDBJ whole genome shotgun (WGS) entry which is preliminary data.</text>
</comment>
<dbReference type="RefSeq" id="WP_128767006.1">
    <property type="nucleotide sequence ID" value="NZ_JBHUOO010000024.1"/>
</dbReference>
<gene>
    <name evidence="1" type="ORF">DSM02_3805</name>
</gene>
<sequence>MATRLKYSSNPNHSFAKKTLDLTINAVNQSPNDIVITNDDSITITLPKDLVLDFDIQITTPSDSGYYVEKGNNPGVYIVKSNPFVPGGVTIKPQAFWEIRFINLGLSDNTGAHNIEVTEVLEQQTNQESIVFNIEKEMEKIIAWLDPKYVGDLQESTLHWQAPKGITAITISGYPNQADVPVPNAPQQGNVKVTMLPGNNGTNQRNYTVNGQLGQKLLQSPPQTLQKNRPVINAMSATLYNTDTSVEGIPIIEIAVNQEVGLTWLTQYSSNVILTGPLTPNALVFKRDINLKISPGLDVIRAYYGFMEQFPAKAEYYLTANGMNQPVTQKVSLIFKNVELLYFKYTDATKKSVKLVTNPPNWIGANPELVDGNKWQCTFYQPGGESTIIYPNGIIDGSESN</sequence>
<reference evidence="1 2" key="1">
    <citation type="submission" date="2018-07" db="EMBL/GenBank/DDBJ databases">
        <title>Leeuwenhoekiella genomics.</title>
        <authorList>
            <person name="Tahon G."/>
            <person name="Willems A."/>
        </authorList>
    </citation>
    <scope>NUCLEOTIDE SEQUENCE [LARGE SCALE GENOMIC DNA]</scope>
    <source>
        <strain evidence="1 2">LMG 29608</strain>
    </source>
</reference>
<dbReference type="AlphaFoldDB" id="A0A4V1KNZ6"/>
<protein>
    <submittedName>
        <fullName evidence="1">Uncharacterized protein</fullName>
    </submittedName>
</protein>
<dbReference type="EMBL" id="QOVK01000028">
    <property type="protein sequence ID" value="RXG13011.1"/>
    <property type="molecule type" value="Genomic_DNA"/>
</dbReference>
<proteinExistence type="predicted"/>
<keyword evidence="2" id="KW-1185">Reference proteome</keyword>